<dbReference type="Proteomes" id="UP000726737">
    <property type="component" value="Unassembled WGS sequence"/>
</dbReference>
<proteinExistence type="predicted"/>
<protein>
    <submittedName>
        <fullName evidence="3">Uncharacterized protein</fullName>
    </submittedName>
</protein>
<organism evidence="3 4">
    <name type="scientific">Mortierella polycephala</name>
    <dbReference type="NCBI Taxonomy" id="41804"/>
    <lineage>
        <taxon>Eukaryota</taxon>
        <taxon>Fungi</taxon>
        <taxon>Fungi incertae sedis</taxon>
        <taxon>Mucoromycota</taxon>
        <taxon>Mortierellomycotina</taxon>
        <taxon>Mortierellomycetes</taxon>
        <taxon>Mortierellales</taxon>
        <taxon>Mortierellaceae</taxon>
        <taxon>Mortierella</taxon>
    </lineage>
</organism>
<dbReference type="OrthoDB" id="2383523at2759"/>
<dbReference type="AlphaFoldDB" id="A0A9P6QAZ3"/>
<dbReference type="EMBL" id="JAAAJA010000080">
    <property type="protein sequence ID" value="KAG0263186.1"/>
    <property type="molecule type" value="Genomic_DNA"/>
</dbReference>
<keyword evidence="1" id="KW-0175">Coiled coil</keyword>
<reference evidence="3" key="1">
    <citation type="journal article" date="2020" name="Fungal Divers.">
        <title>Resolving the Mortierellaceae phylogeny through synthesis of multi-gene phylogenetics and phylogenomics.</title>
        <authorList>
            <person name="Vandepol N."/>
            <person name="Liber J."/>
            <person name="Desiro A."/>
            <person name="Na H."/>
            <person name="Kennedy M."/>
            <person name="Barry K."/>
            <person name="Grigoriev I.V."/>
            <person name="Miller A.N."/>
            <person name="O'Donnell K."/>
            <person name="Stajich J.E."/>
            <person name="Bonito G."/>
        </authorList>
    </citation>
    <scope>NUCLEOTIDE SEQUENCE</scope>
    <source>
        <strain evidence="3">KOD948</strain>
    </source>
</reference>
<evidence type="ECO:0000256" key="2">
    <source>
        <dbReference type="SAM" id="MobiDB-lite"/>
    </source>
</evidence>
<accession>A0A9P6QAZ3</accession>
<evidence type="ECO:0000313" key="3">
    <source>
        <dbReference type="EMBL" id="KAG0263186.1"/>
    </source>
</evidence>
<feature type="region of interest" description="Disordered" evidence="2">
    <location>
        <begin position="116"/>
        <end position="138"/>
    </location>
</feature>
<comment type="caution">
    <text evidence="3">The sequence shown here is derived from an EMBL/GenBank/DDBJ whole genome shotgun (WGS) entry which is preliminary data.</text>
</comment>
<name>A0A9P6QAZ3_9FUNG</name>
<sequence>MFSAKLNALEESSLQLSSIDFSTPRLYSALLLDNLAVPIRDAKPYEQDLFTSTVAETIRRIKTKEGVDEFDTTIVHATAVNDICLDKPIQERLKLVTHAYADVLESISKIEAERAELEESKSGRNTQERAPQEDGPEVIREEGEIFALEQLLSEKQQLLNEMQKELAALAEIQETSFAELDGSFEDDDIDMEELQVREQVDDLERTIQEQRQFEEEQITLFEELSREGDKQVMLRPDTGVTSEDDVDPNYEELDRLLEKVSHENGDTPMEPKGGKVAYLKLQRALDDLERCQRLIINIDVFRQFRSNVIDSCVNPASADMDPTRTIDVVLGARTLQLLFEAGGTIPLQDLKDRISHEAAELGAAESLGVQAIYSLVASHLVQINRSVNPNLVSISFA</sequence>
<gene>
    <name evidence="3" type="ORF">BG011_009189</name>
</gene>
<keyword evidence="4" id="KW-1185">Reference proteome</keyword>
<evidence type="ECO:0000313" key="4">
    <source>
        <dbReference type="Proteomes" id="UP000726737"/>
    </source>
</evidence>
<evidence type="ECO:0000256" key="1">
    <source>
        <dbReference type="SAM" id="Coils"/>
    </source>
</evidence>
<feature type="coiled-coil region" evidence="1">
    <location>
        <begin position="145"/>
        <end position="216"/>
    </location>
</feature>